<organism evidence="12 13">
    <name type="scientific">Desulfoscipio geothermicus DSM 3669</name>
    <dbReference type="NCBI Taxonomy" id="1121426"/>
    <lineage>
        <taxon>Bacteria</taxon>
        <taxon>Bacillati</taxon>
        <taxon>Bacillota</taxon>
        <taxon>Clostridia</taxon>
        <taxon>Eubacteriales</taxon>
        <taxon>Desulfallaceae</taxon>
        <taxon>Desulfoscipio</taxon>
    </lineage>
</organism>
<dbReference type="InterPro" id="IPR029044">
    <property type="entry name" value="Nucleotide-diphossugar_trans"/>
</dbReference>
<evidence type="ECO:0000313" key="13">
    <source>
        <dbReference type="Proteomes" id="UP000199584"/>
    </source>
</evidence>
<dbReference type="OrthoDB" id="9810303at2"/>
<evidence type="ECO:0000256" key="2">
    <source>
        <dbReference type="ARBA" id="ARBA00022475"/>
    </source>
</evidence>
<evidence type="ECO:0000256" key="4">
    <source>
        <dbReference type="ARBA" id="ARBA00022679"/>
    </source>
</evidence>
<evidence type="ECO:0000256" key="10">
    <source>
        <dbReference type="ARBA" id="ARBA00040345"/>
    </source>
</evidence>
<name>A0A1I6EFX0_9FIRM</name>
<evidence type="ECO:0000256" key="5">
    <source>
        <dbReference type="ARBA" id="ARBA00022746"/>
    </source>
</evidence>
<dbReference type="RefSeq" id="WP_092487341.1">
    <property type="nucleotide sequence ID" value="NZ_FOYM01000040.1"/>
</dbReference>
<sequence length="236" mass="26337">MAQSKISVIIPTLNEEAHIGALLKNLGQVQGIEIIVVDGGSTDRTLEICRLHAVNCLSGAPGRGTQMNLGAQKATGDILFFLHADSTVEMRVFNDIRKAVRNGYRWGCCTLFFTEQTIFFNLVAIASRLRVKFFSSCYGDQGIFCEKDLFSRAGGFPDFPFLEDLAFSHCMRRYQRAGMIPGKITTSTRRFRQNGLFRTLLKMQMVKALYTLGISPGKLLDIYQSSGKGLSCRRLL</sequence>
<dbReference type="STRING" id="39060.SAMN05660706_14010"/>
<dbReference type="InterPro" id="IPR001173">
    <property type="entry name" value="Glyco_trans_2-like"/>
</dbReference>
<evidence type="ECO:0000256" key="7">
    <source>
        <dbReference type="ARBA" id="ARBA00037281"/>
    </source>
</evidence>
<comment type="similarity">
    <text evidence="9">Belongs to the glycosyltransferase 2 family. CrtQ subfamily.</text>
</comment>
<dbReference type="GO" id="GO:0016117">
    <property type="term" value="P:carotenoid biosynthetic process"/>
    <property type="evidence" value="ECO:0007669"/>
    <property type="project" value="UniProtKB-KW"/>
</dbReference>
<dbReference type="PANTHER" id="PTHR43646:SF2">
    <property type="entry name" value="GLYCOSYLTRANSFERASE 2-LIKE DOMAIN-CONTAINING PROTEIN"/>
    <property type="match status" value="1"/>
</dbReference>
<keyword evidence="3" id="KW-0328">Glycosyltransferase</keyword>
<evidence type="ECO:0000256" key="1">
    <source>
        <dbReference type="ARBA" id="ARBA00004236"/>
    </source>
</evidence>
<dbReference type="GO" id="GO:0016757">
    <property type="term" value="F:glycosyltransferase activity"/>
    <property type="evidence" value="ECO:0007669"/>
    <property type="project" value="UniProtKB-KW"/>
</dbReference>
<comment type="function">
    <text evidence="7">Catalyzes the glycosylation of 4,4'-diaponeurosporenoate, i.e. the esterification of glucose at the C1'' position with the carboxyl group of 4,4'-diaponeurosporenic acid, to form glycosyl-4,4'-diaponeurosporenoate. This is a step in the biosynthesis of staphyloxanthin, an orange pigment present in most staphylococci strains.</text>
</comment>
<comment type="pathway">
    <text evidence="8">Carotenoid biosynthesis; staphyloxanthin biosynthesis; staphyloxanthin from farnesyl diphosphate: step 4/5.</text>
</comment>
<keyword evidence="13" id="KW-1185">Reference proteome</keyword>
<keyword evidence="2" id="KW-1003">Cell membrane</keyword>
<protein>
    <recommendedName>
        <fullName evidence="10">4,4'-diaponeurosporenoate glycosyltransferase</fullName>
    </recommendedName>
</protein>
<dbReference type="Pfam" id="PF00535">
    <property type="entry name" value="Glycos_transf_2"/>
    <property type="match status" value="1"/>
</dbReference>
<dbReference type="PANTHER" id="PTHR43646">
    <property type="entry name" value="GLYCOSYLTRANSFERASE"/>
    <property type="match status" value="1"/>
</dbReference>
<keyword evidence="6" id="KW-0472">Membrane</keyword>
<evidence type="ECO:0000256" key="3">
    <source>
        <dbReference type="ARBA" id="ARBA00022676"/>
    </source>
</evidence>
<evidence type="ECO:0000256" key="9">
    <source>
        <dbReference type="ARBA" id="ARBA00038120"/>
    </source>
</evidence>
<keyword evidence="4 12" id="KW-0808">Transferase</keyword>
<keyword evidence="5" id="KW-0125">Carotenoid biosynthesis</keyword>
<comment type="subcellular location">
    <subcellularLocation>
        <location evidence="1">Cell membrane</location>
    </subcellularLocation>
</comment>
<proteinExistence type="inferred from homology"/>
<evidence type="ECO:0000313" key="12">
    <source>
        <dbReference type="EMBL" id="SFR16428.1"/>
    </source>
</evidence>
<dbReference type="GO" id="GO:0005886">
    <property type="term" value="C:plasma membrane"/>
    <property type="evidence" value="ECO:0007669"/>
    <property type="project" value="UniProtKB-SubCell"/>
</dbReference>
<evidence type="ECO:0000256" key="8">
    <source>
        <dbReference type="ARBA" id="ARBA00037904"/>
    </source>
</evidence>
<evidence type="ECO:0000259" key="11">
    <source>
        <dbReference type="Pfam" id="PF00535"/>
    </source>
</evidence>
<dbReference type="SUPFAM" id="SSF53448">
    <property type="entry name" value="Nucleotide-diphospho-sugar transferases"/>
    <property type="match status" value="1"/>
</dbReference>
<feature type="domain" description="Glycosyltransferase 2-like" evidence="11">
    <location>
        <begin position="7"/>
        <end position="102"/>
    </location>
</feature>
<dbReference type="Proteomes" id="UP000199584">
    <property type="component" value="Unassembled WGS sequence"/>
</dbReference>
<dbReference type="EMBL" id="FOYM01000040">
    <property type="protein sequence ID" value="SFR16428.1"/>
    <property type="molecule type" value="Genomic_DNA"/>
</dbReference>
<gene>
    <name evidence="12" type="ORF">SAMN05660706_14010</name>
</gene>
<dbReference type="AlphaFoldDB" id="A0A1I6EFX0"/>
<reference evidence="13" key="1">
    <citation type="submission" date="2016-10" db="EMBL/GenBank/DDBJ databases">
        <authorList>
            <person name="Varghese N."/>
            <person name="Submissions S."/>
        </authorList>
    </citation>
    <scope>NUCLEOTIDE SEQUENCE [LARGE SCALE GENOMIC DNA]</scope>
    <source>
        <strain evidence="13">DSM 3669</strain>
    </source>
</reference>
<dbReference type="InterPro" id="IPR026461">
    <property type="entry name" value="Trfase_2_rSAM/seldom_assoc"/>
</dbReference>
<evidence type="ECO:0000256" key="6">
    <source>
        <dbReference type="ARBA" id="ARBA00023136"/>
    </source>
</evidence>
<dbReference type="CDD" id="cd02522">
    <property type="entry name" value="GT_2_like_a"/>
    <property type="match status" value="1"/>
</dbReference>
<accession>A0A1I6EFX0</accession>
<dbReference type="NCBIfam" id="TIGR04283">
    <property type="entry name" value="glyco_like_mftF"/>
    <property type="match status" value="1"/>
</dbReference>
<dbReference type="Gene3D" id="3.90.550.10">
    <property type="entry name" value="Spore Coat Polysaccharide Biosynthesis Protein SpsA, Chain A"/>
    <property type="match status" value="1"/>
</dbReference>